<keyword evidence="2" id="KW-0812">Transmembrane</keyword>
<organism evidence="5">
    <name type="scientific">Tanacetum cinerariifolium</name>
    <name type="common">Dalmatian daisy</name>
    <name type="synonym">Chrysanthemum cinerariifolium</name>
    <dbReference type="NCBI Taxonomy" id="118510"/>
    <lineage>
        <taxon>Eukaryota</taxon>
        <taxon>Viridiplantae</taxon>
        <taxon>Streptophyta</taxon>
        <taxon>Embryophyta</taxon>
        <taxon>Tracheophyta</taxon>
        <taxon>Spermatophyta</taxon>
        <taxon>Magnoliopsida</taxon>
        <taxon>eudicotyledons</taxon>
        <taxon>Gunneridae</taxon>
        <taxon>Pentapetalae</taxon>
        <taxon>asterids</taxon>
        <taxon>campanulids</taxon>
        <taxon>Asterales</taxon>
        <taxon>Asteraceae</taxon>
        <taxon>Asteroideae</taxon>
        <taxon>Anthemideae</taxon>
        <taxon>Anthemidinae</taxon>
        <taxon>Tanacetum</taxon>
    </lineage>
</organism>
<feature type="transmembrane region" description="Helical" evidence="2">
    <location>
        <begin position="140"/>
        <end position="157"/>
    </location>
</feature>
<evidence type="ECO:0000313" key="5">
    <source>
        <dbReference type="EMBL" id="GEY67505.1"/>
    </source>
</evidence>
<protein>
    <recommendedName>
        <fullName evidence="6">DUF4401 domain-containing protein</fullName>
    </recommendedName>
</protein>
<feature type="transmembrane region" description="Helical" evidence="2">
    <location>
        <begin position="62"/>
        <end position="81"/>
    </location>
</feature>
<dbReference type="Pfam" id="PF14351">
    <property type="entry name" value="DUF4401"/>
    <property type="match status" value="1"/>
</dbReference>
<keyword evidence="2" id="KW-0472">Membrane</keyword>
<feature type="transmembrane region" description="Helical" evidence="2">
    <location>
        <begin position="204"/>
        <end position="228"/>
    </location>
</feature>
<feature type="transmembrane region" description="Helical" evidence="2">
    <location>
        <begin position="304"/>
        <end position="323"/>
    </location>
</feature>
<evidence type="ECO:0000259" key="4">
    <source>
        <dbReference type="Pfam" id="PF14351"/>
    </source>
</evidence>
<keyword evidence="2" id="KW-1133">Transmembrane helix</keyword>
<dbReference type="InterPro" id="IPR025833">
    <property type="entry name" value="GDYXXLXY"/>
</dbReference>
<dbReference type="InterPro" id="IPR025513">
    <property type="entry name" value="DUF4401"/>
</dbReference>
<dbReference type="EMBL" id="BKCJ010199157">
    <property type="protein sequence ID" value="GEY67505.1"/>
    <property type="molecule type" value="Genomic_DNA"/>
</dbReference>
<dbReference type="AlphaFoldDB" id="A0A699HTT3"/>
<dbReference type="InterPro" id="IPR027385">
    <property type="entry name" value="Beta-barrel_OMP"/>
</dbReference>
<name>A0A699HTT3_TANCI</name>
<feature type="transmembrane region" description="Helical" evidence="2">
    <location>
        <begin position="381"/>
        <end position="399"/>
    </location>
</feature>
<dbReference type="InterPro" id="IPR011250">
    <property type="entry name" value="OMP/PagP_B-barrel"/>
</dbReference>
<dbReference type="SUPFAM" id="SSF56925">
    <property type="entry name" value="OMPA-like"/>
    <property type="match status" value="1"/>
</dbReference>
<comment type="caution">
    <text evidence="5">The sequence shown here is derived from an EMBL/GenBank/DDBJ whole genome shotgun (WGS) entry which is preliminary data.</text>
</comment>
<accession>A0A699HTT3</accession>
<sequence>MSRRLQYLIDTATAQGILPRDTVPKKTARPWPVILMTGLGAWLAAVPLVLGLFAIFGSGLEKGVLCYVFGAAFLFWAVRVLRSRTVSPFVEQLGLPVLLVGGALLVFGLLRDLPYFAAEALLLLIITGTAWLVPQHWLRMLLGALAALVFILMSAHPESSGRLHLGAGALLALVAWLGAAYVADARAPSRRNAHQMIVLETMSNGWLPLTLAALAYDAGATMLSPAALGHVPGASAATDAWYPLLRVISSVMAVAATAWLARCWPTLRAPRYAVAAVILAIMAWLMPGLGAALLALSACLSSGRWRLAVASAVASAWIIGTFYYQLEVTLATKAAIMAAMGAAFGVIAWLSWNAGARAVADATAPAMGAGRSGPALPAQRAGIVATLLLTLLVANGAIWQKEALIRTGRPVFIELAPVDPRSLMQGDYMALNFRLPAVESLRAARRARVVATIDNRGVATVQGLATDKPLAANEIVIELISTGSGLRPASDAWYFKEGEAQRWSRAKYGEFRIDGDGRALLVALRGPELEPLTYSVLHAEEAFCSSAKRQDYEAFRPFRQALLFLLYSRYTRHLHVLFCEGANYSQRLACASTSAAGAEPVMSPGQTAATLAKIMSAGIADISTPDLYSLYRSSMRHFIFVVAALAAYPAMAAPFDPGIYLALDSGHASSSSKYAAKGDDLSFGGKIGYQYTPNIGFDVYAQSLSFISNSGIFNQRGYYPDQTVGIAVQATMPLNEHFGLFARAGVGRTTFAGNRVSMQDKEETDGLVGAGMRYSFNRHCSKARGMPLILTSRCRFHRLATLSSAQNRFTVLFGMGRGGTDLLWSSGIELYGLRRLTLPRIWEKQVVGEQ</sequence>
<dbReference type="Gene3D" id="2.40.160.20">
    <property type="match status" value="1"/>
</dbReference>
<feature type="domain" description="Outer membrane protein beta-barrel" evidence="3">
    <location>
        <begin position="638"/>
        <end position="779"/>
    </location>
</feature>
<proteinExistence type="predicted"/>
<dbReference type="Pfam" id="PF14345">
    <property type="entry name" value="GDYXXLXY"/>
    <property type="match status" value="1"/>
</dbReference>
<feature type="transmembrane region" description="Helical" evidence="2">
    <location>
        <begin position="93"/>
        <end position="110"/>
    </location>
</feature>
<evidence type="ECO:0008006" key="6">
    <source>
        <dbReference type="Google" id="ProtNLM"/>
    </source>
</evidence>
<gene>
    <name evidence="5" type="ORF">Tci_439479</name>
</gene>
<evidence type="ECO:0000256" key="1">
    <source>
        <dbReference type="ARBA" id="ARBA00022729"/>
    </source>
</evidence>
<feature type="domain" description="DUF4401" evidence="4">
    <location>
        <begin position="30"/>
        <end position="351"/>
    </location>
</feature>
<feature type="transmembrane region" description="Helical" evidence="2">
    <location>
        <begin position="638"/>
        <end position="663"/>
    </location>
</feature>
<reference evidence="5" key="1">
    <citation type="journal article" date="2019" name="Sci. Rep.">
        <title>Draft genome of Tanacetum cinerariifolium, the natural source of mosquito coil.</title>
        <authorList>
            <person name="Yamashiro T."/>
            <person name="Shiraishi A."/>
            <person name="Satake H."/>
            <person name="Nakayama K."/>
        </authorList>
    </citation>
    <scope>NUCLEOTIDE SEQUENCE</scope>
</reference>
<evidence type="ECO:0000259" key="3">
    <source>
        <dbReference type="Pfam" id="PF13505"/>
    </source>
</evidence>
<feature type="transmembrane region" description="Helical" evidence="2">
    <location>
        <begin position="33"/>
        <end position="56"/>
    </location>
</feature>
<evidence type="ECO:0000256" key="2">
    <source>
        <dbReference type="SAM" id="Phobius"/>
    </source>
</evidence>
<feature type="transmembrane region" description="Helical" evidence="2">
    <location>
        <begin position="163"/>
        <end position="183"/>
    </location>
</feature>
<keyword evidence="1" id="KW-0732">Signal</keyword>
<feature type="transmembrane region" description="Helical" evidence="2">
    <location>
        <begin position="116"/>
        <end position="133"/>
    </location>
</feature>
<feature type="transmembrane region" description="Helical" evidence="2">
    <location>
        <begin position="272"/>
        <end position="298"/>
    </location>
</feature>
<feature type="transmembrane region" description="Helical" evidence="2">
    <location>
        <begin position="240"/>
        <end position="260"/>
    </location>
</feature>
<feature type="transmembrane region" description="Helical" evidence="2">
    <location>
        <begin position="335"/>
        <end position="352"/>
    </location>
</feature>
<dbReference type="Pfam" id="PF13505">
    <property type="entry name" value="OMP_b-brl"/>
    <property type="match status" value="1"/>
</dbReference>